<dbReference type="OrthoDB" id="5865536at2759"/>
<dbReference type="PANTHER" id="PTHR33332">
    <property type="entry name" value="REVERSE TRANSCRIPTASE DOMAIN-CONTAINING PROTEIN"/>
    <property type="match status" value="1"/>
</dbReference>
<dbReference type="Pfam" id="PF00078">
    <property type="entry name" value="RVT_1"/>
    <property type="match status" value="1"/>
</dbReference>
<dbReference type="SUPFAM" id="SSF56672">
    <property type="entry name" value="DNA/RNA polymerases"/>
    <property type="match status" value="1"/>
</dbReference>
<evidence type="ECO:0000313" key="2">
    <source>
        <dbReference type="EMBL" id="EYC18154.1"/>
    </source>
</evidence>
<dbReference type="InterPro" id="IPR043502">
    <property type="entry name" value="DNA/RNA_pol_sf"/>
</dbReference>
<evidence type="ECO:0000313" key="3">
    <source>
        <dbReference type="Proteomes" id="UP000024635"/>
    </source>
</evidence>
<name>A0A016URW4_9BILA</name>
<dbReference type="PROSITE" id="PS50878">
    <property type="entry name" value="RT_POL"/>
    <property type="match status" value="1"/>
</dbReference>
<accession>A0A016URW4</accession>
<protein>
    <recommendedName>
        <fullName evidence="1">Reverse transcriptase domain-containing protein</fullName>
    </recommendedName>
</protein>
<dbReference type="InterPro" id="IPR000477">
    <property type="entry name" value="RT_dom"/>
</dbReference>
<comment type="caution">
    <text evidence="2">The sequence shown here is derived from an EMBL/GenBank/DDBJ whole genome shotgun (WGS) entry which is preliminary data.</text>
</comment>
<dbReference type="AlphaFoldDB" id="A0A016URW4"/>
<evidence type="ECO:0000259" key="1">
    <source>
        <dbReference type="PROSITE" id="PS50878"/>
    </source>
</evidence>
<dbReference type="Proteomes" id="UP000024635">
    <property type="component" value="Unassembled WGS sequence"/>
</dbReference>
<dbReference type="EMBL" id="JARK01001364">
    <property type="protein sequence ID" value="EYC18154.1"/>
    <property type="molecule type" value="Genomic_DNA"/>
</dbReference>
<gene>
    <name evidence="2" type="primary">Acey_s0028.g1706</name>
    <name evidence="2" type="ORF">Y032_0028g1706</name>
</gene>
<sequence>MYVKVENSFSDCFDCHSGVPQGGVLSPLLFLAYSYDLPQILKTHYDVRIQMYADDIKIYGSYTEQNKNEVHAALCESLRRMIDWANFHEIPLNLDKTTVFHIGKISAGKYMINGTVLPETSQVKDLGLLLDAKMNFSSHIDHVVKKAFSVLFIILRNVRCNDKDILIRLYKSYVLPHLEYCSQVWSPYTKKLQRKIEKVQQTFTRILYHKINLNYNPSTSHYLPSYGVRLKSLKLESLIYRRVLHDVLFCFRVVRSDLKLRASKYWSFKPTHGRVGGFALNCKGFRAINNRMVLNSLFQRGARWLNMLPLDVLNSPNFFRFRNRNNLERCSLFDMLRLQDY</sequence>
<reference evidence="3" key="1">
    <citation type="journal article" date="2015" name="Nat. Genet.">
        <title>The genome and transcriptome of the zoonotic hookworm Ancylostoma ceylanicum identify infection-specific gene families.</title>
        <authorList>
            <person name="Schwarz E.M."/>
            <person name="Hu Y."/>
            <person name="Antoshechkin I."/>
            <person name="Miller M.M."/>
            <person name="Sternberg P.W."/>
            <person name="Aroian R.V."/>
        </authorList>
    </citation>
    <scope>NUCLEOTIDE SEQUENCE</scope>
    <source>
        <strain evidence="3">HY135</strain>
    </source>
</reference>
<organism evidence="2 3">
    <name type="scientific">Ancylostoma ceylanicum</name>
    <dbReference type="NCBI Taxonomy" id="53326"/>
    <lineage>
        <taxon>Eukaryota</taxon>
        <taxon>Metazoa</taxon>
        <taxon>Ecdysozoa</taxon>
        <taxon>Nematoda</taxon>
        <taxon>Chromadorea</taxon>
        <taxon>Rhabditida</taxon>
        <taxon>Rhabditina</taxon>
        <taxon>Rhabditomorpha</taxon>
        <taxon>Strongyloidea</taxon>
        <taxon>Ancylostomatidae</taxon>
        <taxon>Ancylostomatinae</taxon>
        <taxon>Ancylostoma</taxon>
    </lineage>
</organism>
<feature type="domain" description="Reverse transcriptase" evidence="1">
    <location>
        <begin position="1"/>
        <end position="117"/>
    </location>
</feature>
<keyword evidence="3" id="KW-1185">Reference proteome</keyword>
<proteinExistence type="predicted"/>
<dbReference type="PRINTS" id="PR01345">
    <property type="entry name" value="CERVTRCPTASE"/>
</dbReference>
<dbReference type="STRING" id="53326.A0A016URW4"/>